<proteinExistence type="predicted"/>
<dbReference type="EMBL" id="JACEEZ010025740">
    <property type="protein sequence ID" value="KAG0697955.1"/>
    <property type="molecule type" value="Genomic_DNA"/>
</dbReference>
<protein>
    <recommendedName>
        <fullName evidence="3">Endonuclease/exonuclease/phosphatase domain-containing protein</fullName>
    </recommendedName>
</protein>
<reference evidence="1" key="1">
    <citation type="submission" date="2020-07" db="EMBL/GenBank/DDBJ databases">
        <title>The High-quality genome of the commercially important snow crab, Chionoecetes opilio.</title>
        <authorList>
            <person name="Jeong J.-H."/>
            <person name="Ryu S."/>
        </authorList>
    </citation>
    <scope>NUCLEOTIDE SEQUENCE</scope>
    <source>
        <strain evidence="1">MADBK_172401_WGS</strain>
        <tissue evidence="1">Digestive gland</tissue>
    </source>
</reference>
<sequence length="171" mass="19292">MAQRLQAVRLCIIFTKHEKHLQSSMNIRDTCKIVRKNSPLINELDPEIICLQEKKTMIGQGKVSLPTGFIPVQDTTSRGGGVSGGCGLTIRVGCPLNCSSRVQSPLQAVAGRIHLHKTYTVCHQYIYHPNDDIPLQDLRIYSPSSQSIFTPWRHDWAGYFLWGRIPPEIVR</sequence>
<comment type="caution">
    <text evidence="1">The sequence shown here is derived from an EMBL/GenBank/DDBJ whole genome shotgun (WGS) entry which is preliminary data.</text>
</comment>
<dbReference type="Proteomes" id="UP000770661">
    <property type="component" value="Unassembled WGS sequence"/>
</dbReference>
<evidence type="ECO:0000313" key="1">
    <source>
        <dbReference type="EMBL" id="KAG0697955.1"/>
    </source>
</evidence>
<gene>
    <name evidence="1" type="ORF">GWK47_026175</name>
</gene>
<keyword evidence="2" id="KW-1185">Reference proteome</keyword>
<evidence type="ECO:0000313" key="2">
    <source>
        <dbReference type="Proteomes" id="UP000770661"/>
    </source>
</evidence>
<name>A0A8J8WET1_CHIOP</name>
<accession>A0A8J8WET1</accession>
<evidence type="ECO:0008006" key="3">
    <source>
        <dbReference type="Google" id="ProtNLM"/>
    </source>
</evidence>
<dbReference type="AlphaFoldDB" id="A0A8J8WET1"/>
<organism evidence="1 2">
    <name type="scientific">Chionoecetes opilio</name>
    <name type="common">Atlantic snow crab</name>
    <name type="synonym">Cancer opilio</name>
    <dbReference type="NCBI Taxonomy" id="41210"/>
    <lineage>
        <taxon>Eukaryota</taxon>
        <taxon>Metazoa</taxon>
        <taxon>Ecdysozoa</taxon>
        <taxon>Arthropoda</taxon>
        <taxon>Crustacea</taxon>
        <taxon>Multicrustacea</taxon>
        <taxon>Malacostraca</taxon>
        <taxon>Eumalacostraca</taxon>
        <taxon>Eucarida</taxon>
        <taxon>Decapoda</taxon>
        <taxon>Pleocyemata</taxon>
        <taxon>Brachyura</taxon>
        <taxon>Eubrachyura</taxon>
        <taxon>Majoidea</taxon>
        <taxon>Majidae</taxon>
        <taxon>Chionoecetes</taxon>
    </lineage>
</organism>